<reference evidence="1 2" key="1">
    <citation type="submission" date="2016-03" db="EMBL/GenBank/DDBJ databases">
        <title>Choanephora cucurbitarum.</title>
        <authorList>
            <person name="Min B."/>
            <person name="Park H."/>
            <person name="Park J.-H."/>
            <person name="Shin H.-D."/>
            <person name="Choi I.-G."/>
        </authorList>
    </citation>
    <scope>NUCLEOTIDE SEQUENCE [LARGE SCALE GENOMIC DNA]</scope>
    <source>
        <strain evidence="1 2">KUS-F28377</strain>
    </source>
</reference>
<comment type="caution">
    <text evidence="1">The sequence shown here is derived from an EMBL/GenBank/DDBJ whole genome shotgun (WGS) entry which is preliminary data.</text>
</comment>
<feature type="non-terminal residue" evidence="1">
    <location>
        <position position="1"/>
    </location>
</feature>
<dbReference type="OrthoDB" id="10666105at2759"/>
<accession>A0A1C7N503</accession>
<keyword evidence="2" id="KW-1185">Reference proteome</keyword>
<organism evidence="1 2">
    <name type="scientific">Choanephora cucurbitarum</name>
    <dbReference type="NCBI Taxonomy" id="101091"/>
    <lineage>
        <taxon>Eukaryota</taxon>
        <taxon>Fungi</taxon>
        <taxon>Fungi incertae sedis</taxon>
        <taxon>Mucoromycota</taxon>
        <taxon>Mucoromycotina</taxon>
        <taxon>Mucoromycetes</taxon>
        <taxon>Mucorales</taxon>
        <taxon>Mucorineae</taxon>
        <taxon>Choanephoraceae</taxon>
        <taxon>Choanephoroideae</taxon>
        <taxon>Choanephora</taxon>
    </lineage>
</organism>
<dbReference type="Proteomes" id="UP000093000">
    <property type="component" value="Unassembled WGS sequence"/>
</dbReference>
<evidence type="ECO:0000313" key="1">
    <source>
        <dbReference type="EMBL" id="OBZ82414.1"/>
    </source>
</evidence>
<evidence type="ECO:0000313" key="2">
    <source>
        <dbReference type="Proteomes" id="UP000093000"/>
    </source>
</evidence>
<protein>
    <submittedName>
        <fullName evidence="1">Uncharacterized protein</fullName>
    </submittedName>
</protein>
<dbReference type="InParanoid" id="A0A1C7N503"/>
<name>A0A1C7N503_9FUNG</name>
<proteinExistence type="predicted"/>
<dbReference type="EMBL" id="LUGH01000872">
    <property type="protein sequence ID" value="OBZ82414.1"/>
    <property type="molecule type" value="Genomic_DNA"/>
</dbReference>
<sequence>SALTGLTSALSSLPGGFTGILGSLGSSADVSNVLNLLTGNVQLPSLPNLSLPSLTFPNPLLSSLGLNANLAGNIGSNLSGLFSGALSGGLPQLPSLSPSITSDLLGQAIKVLQAAQAFSGQGIDPTINSVLNVANQAQLQSNEVVKQLALALTLKAIQNIGYNIAVNI</sequence>
<dbReference type="AlphaFoldDB" id="A0A1C7N503"/>
<gene>
    <name evidence="1" type="ORF">A0J61_09533</name>
</gene>